<name>A0AAU9JL82_9CILI</name>
<protein>
    <submittedName>
        <fullName evidence="1">Uncharacterized protein</fullName>
    </submittedName>
</protein>
<evidence type="ECO:0000313" key="2">
    <source>
        <dbReference type="Proteomes" id="UP001162131"/>
    </source>
</evidence>
<proteinExistence type="predicted"/>
<comment type="caution">
    <text evidence="1">The sequence shown here is derived from an EMBL/GenBank/DDBJ whole genome shotgun (WGS) entry which is preliminary data.</text>
</comment>
<organism evidence="1 2">
    <name type="scientific">Blepharisma stoltei</name>
    <dbReference type="NCBI Taxonomy" id="1481888"/>
    <lineage>
        <taxon>Eukaryota</taxon>
        <taxon>Sar</taxon>
        <taxon>Alveolata</taxon>
        <taxon>Ciliophora</taxon>
        <taxon>Postciliodesmatophora</taxon>
        <taxon>Heterotrichea</taxon>
        <taxon>Heterotrichida</taxon>
        <taxon>Blepharismidae</taxon>
        <taxon>Blepharisma</taxon>
    </lineage>
</organism>
<reference evidence="1" key="1">
    <citation type="submission" date="2021-09" db="EMBL/GenBank/DDBJ databases">
        <authorList>
            <consortium name="AG Swart"/>
            <person name="Singh M."/>
            <person name="Singh A."/>
            <person name="Seah K."/>
            <person name="Emmerich C."/>
        </authorList>
    </citation>
    <scope>NUCLEOTIDE SEQUENCE</scope>
    <source>
        <strain evidence="1">ATCC30299</strain>
    </source>
</reference>
<accession>A0AAU9JL82</accession>
<evidence type="ECO:0000313" key="1">
    <source>
        <dbReference type="EMBL" id="CAG9327025.1"/>
    </source>
</evidence>
<dbReference type="EMBL" id="CAJZBQ010000041">
    <property type="protein sequence ID" value="CAG9327025.1"/>
    <property type="molecule type" value="Genomic_DNA"/>
</dbReference>
<sequence length="132" mass="14978">MDKTVRLSPFKVIQDDADQGSDTYRALRLSSSKPSSVPKLRLSLPSLTTGSVYISPRERRKQSLTSRYTDQFSFVHNDFSTPKVIKASHDISIPSPRRNFKTACLTTKPETILLNNRKVSRNLIMDCFPNCN</sequence>
<dbReference type="AlphaFoldDB" id="A0AAU9JL82"/>
<dbReference type="Proteomes" id="UP001162131">
    <property type="component" value="Unassembled WGS sequence"/>
</dbReference>
<gene>
    <name evidence="1" type="ORF">BSTOLATCC_MIC42283</name>
</gene>
<keyword evidence="2" id="KW-1185">Reference proteome</keyword>